<keyword evidence="7" id="KW-1185">Reference proteome</keyword>
<reference evidence="6" key="1">
    <citation type="submission" date="2017-09" db="EMBL/GenBank/DDBJ databases">
        <title>Polyketide synthases of a Diaporthe helianthi virulent isolate.</title>
        <authorList>
            <person name="Baroncelli R."/>
        </authorList>
    </citation>
    <scope>NUCLEOTIDE SEQUENCE [LARGE SCALE GENOMIC DNA]</scope>
    <source>
        <strain evidence="6">7/96</strain>
    </source>
</reference>
<dbReference type="SMART" id="SM00829">
    <property type="entry name" value="PKS_ER"/>
    <property type="match status" value="1"/>
</dbReference>
<keyword evidence="3" id="KW-0521">NADP</keyword>
<organism evidence="6 7">
    <name type="scientific">Diaporthe helianthi</name>
    <dbReference type="NCBI Taxonomy" id="158607"/>
    <lineage>
        <taxon>Eukaryota</taxon>
        <taxon>Fungi</taxon>
        <taxon>Dikarya</taxon>
        <taxon>Ascomycota</taxon>
        <taxon>Pezizomycotina</taxon>
        <taxon>Sordariomycetes</taxon>
        <taxon>Sordariomycetidae</taxon>
        <taxon>Diaporthales</taxon>
        <taxon>Diaporthaceae</taxon>
        <taxon>Diaporthe</taxon>
    </lineage>
</organism>
<dbReference type="AlphaFoldDB" id="A0A2P5I9Z2"/>
<comment type="similarity">
    <text evidence="1">Belongs to the zinc-containing alcohol dehydrogenase family.</text>
</comment>
<dbReference type="InterPro" id="IPR036291">
    <property type="entry name" value="NAD(P)-bd_dom_sf"/>
</dbReference>
<feature type="domain" description="Enoyl reductase (ER)" evidence="5">
    <location>
        <begin position="21"/>
        <end position="301"/>
    </location>
</feature>
<dbReference type="Gene3D" id="3.40.50.720">
    <property type="entry name" value="NAD(P)-binding Rossmann-like Domain"/>
    <property type="match status" value="1"/>
</dbReference>
<dbReference type="InParanoid" id="A0A2P5I9Z2"/>
<accession>A0A2P5I9Z2</accession>
<comment type="caution">
    <text evidence="6">The sequence shown here is derived from an EMBL/GenBank/DDBJ whole genome shotgun (WGS) entry which is preliminary data.</text>
</comment>
<dbReference type="STRING" id="158607.A0A2P5I9Z2"/>
<dbReference type="CDD" id="cd08249">
    <property type="entry name" value="enoyl_reductase_like"/>
    <property type="match status" value="1"/>
</dbReference>
<evidence type="ECO:0000256" key="2">
    <source>
        <dbReference type="ARBA" id="ARBA00022741"/>
    </source>
</evidence>
<dbReference type="InterPro" id="IPR047122">
    <property type="entry name" value="Trans-enoyl_RdTase-like"/>
</dbReference>
<name>A0A2P5I9Z2_DIAHE</name>
<protein>
    <submittedName>
        <fullName evidence="6">TOXD</fullName>
    </submittedName>
</protein>
<dbReference type="PANTHER" id="PTHR45348:SF1">
    <property type="entry name" value="TRANS-ENOYL REDUCTASE STHE"/>
    <property type="match status" value="1"/>
</dbReference>
<sequence length="365" mass="39658">MTITGIPDYPERQRAIVQAQSPPGKLVVTSDRLVPNPNFDEVLVRVHAVAVNPSDWKMTTQFPSPGAGCGMDFSGVVVAAGSGLDPKMGIAVGDVVAGAVHGANPIDPQAGSFAEYTAAFADLLWKPPRSCCGYRVIATCSPRNADMVSSYGAEHTFDYNSASCAADIRAYTNNTLHNVLDTIVDARSILIANKAMGRSGGRYAGLEALPDDVRNGTGSTRKTINWTYVMGTSMIGREEGLTGPYYSKPRPERRAFGKWWFRTVVQDLVDKGLLKPHPVKLMDGGLDAVPNGIRMLQDKALSIKEYKGFVGERLPCPNFAGQSTLADSLRNPNFLLPLRNIYELIHNVLRASIRELVYGLRSTRN</sequence>
<keyword evidence="4" id="KW-0560">Oxidoreductase</keyword>
<evidence type="ECO:0000256" key="3">
    <source>
        <dbReference type="ARBA" id="ARBA00022857"/>
    </source>
</evidence>
<dbReference type="PANTHER" id="PTHR45348">
    <property type="entry name" value="HYPOTHETICAL OXIDOREDUCTASE (EUROFUNG)"/>
    <property type="match status" value="1"/>
</dbReference>
<evidence type="ECO:0000313" key="7">
    <source>
        <dbReference type="Proteomes" id="UP000094444"/>
    </source>
</evidence>
<gene>
    <name evidence="6" type="ORF">DHEL01_v202284</name>
</gene>
<dbReference type="OrthoDB" id="48317at2759"/>
<proteinExistence type="inferred from homology"/>
<evidence type="ECO:0000259" key="5">
    <source>
        <dbReference type="SMART" id="SM00829"/>
    </source>
</evidence>
<dbReference type="EMBL" id="MAVT02000122">
    <property type="protein sequence ID" value="POS79311.1"/>
    <property type="molecule type" value="Genomic_DNA"/>
</dbReference>
<dbReference type="InterPro" id="IPR020843">
    <property type="entry name" value="ER"/>
</dbReference>
<dbReference type="Gene3D" id="3.90.180.10">
    <property type="entry name" value="Medium-chain alcohol dehydrogenases, catalytic domain"/>
    <property type="match status" value="1"/>
</dbReference>
<evidence type="ECO:0000256" key="1">
    <source>
        <dbReference type="ARBA" id="ARBA00008072"/>
    </source>
</evidence>
<keyword evidence="2" id="KW-0547">Nucleotide-binding</keyword>
<dbReference type="SUPFAM" id="SSF51735">
    <property type="entry name" value="NAD(P)-binding Rossmann-fold domains"/>
    <property type="match status" value="1"/>
</dbReference>
<evidence type="ECO:0000313" key="6">
    <source>
        <dbReference type="EMBL" id="POS79311.1"/>
    </source>
</evidence>
<dbReference type="GO" id="GO:0016651">
    <property type="term" value="F:oxidoreductase activity, acting on NAD(P)H"/>
    <property type="evidence" value="ECO:0007669"/>
    <property type="project" value="InterPro"/>
</dbReference>
<dbReference type="InterPro" id="IPR013154">
    <property type="entry name" value="ADH-like_N"/>
</dbReference>
<dbReference type="SUPFAM" id="SSF50129">
    <property type="entry name" value="GroES-like"/>
    <property type="match status" value="1"/>
</dbReference>
<dbReference type="Pfam" id="PF08240">
    <property type="entry name" value="ADH_N"/>
    <property type="match status" value="1"/>
</dbReference>
<dbReference type="InterPro" id="IPR011032">
    <property type="entry name" value="GroES-like_sf"/>
</dbReference>
<evidence type="ECO:0000256" key="4">
    <source>
        <dbReference type="ARBA" id="ARBA00023002"/>
    </source>
</evidence>
<dbReference type="Proteomes" id="UP000094444">
    <property type="component" value="Unassembled WGS sequence"/>
</dbReference>